<proteinExistence type="predicted"/>
<dbReference type="EMBL" id="JAHRHJ020000006">
    <property type="protein sequence ID" value="KAH9312533.1"/>
    <property type="molecule type" value="Genomic_DNA"/>
</dbReference>
<feature type="compositionally biased region" description="Basic and acidic residues" evidence="1">
    <location>
        <begin position="1"/>
        <end position="12"/>
    </location>
</feature>
<feature type="non-terminal residue" evidence="2">
    <location>
        <position position="60"/>
    </location>
</feature>
<comment type="caution">
    <text evidence="2">The sequence shown here is derived from an EMBL/GenBank/DDBJ whole genome shotgun (WGS) entry which is preliminary data.</text>
</comment>
<dbReference type="AlphaFoldDB" id="A0AA38FYP4"/>
<reference evidence="2 3" key="1">
    <citation type="journal article" date="2021" name="Nat. Plants">
        <title>The Taxus genome provides insights into paclitaxel biosynthesis.</title>
        <authorList>
            <person name="Xiong X."/>
            <person name="Gou J."/>
            <person name="Liao Q."/>
            <person name="Li Y."/>
            <person name="Zhou Q."/>
            <person name="Bi G."/>
            <person name="Li C."/>
            <person name="Du R."/>
            <person name="Wang X."/>
            <person name="Sun T."/>
            <person name="Guo L."/>
            <person name="Liang H."/>
            <person name="Lu P."/>
            <person name="Wu Y."/>
            <person name="Zhang Z."/>
            <person name="Ro D.K."/>
            <person name="Shang Y."/>
            <person name="Huang S."/>
            <person name="Yan J."/>
        </authorList>
    </citation>
    <scope>NUCLEOTIDE SEQUENCE [LARGE SCALE GENOMIC DNA]</scope>
    <source>
        <strain evidence="2">Ta-2019</strain>
    </source>
</reference>
<keyword evidence="3" id="KW-1185">Reference proteome</keyword>
<evidence type="ECO:0000313" key="3">
    <source>
        <dbReference type="Proteomes" id="UP000824469"/>
    </source>
</evidence>
<organism evidence="2 3">
    <name type="scientific">Taxus chinensis</name>
    <name type="common">Chinese yew</name>
    <name type="synonym">Taxus wallichiana var. chinensis</name>
    <dbReference type="NCBI Taxonomy" id="29808"/>
    <lineage>
        <taxon>Eukaryota</taxon>
        <taxon>Viridiplantae</taxon>
        <taxon>Streptophyta</taxon>
        <taxon>Embryophyta</taxon>
        <taxon>Tracheophyta</taxon>
        <taxon>Spermatophyta</taxon>
        <taxon>Pinopsida</taxon>
        <taxon>Pinidae</taxon>
        <taxon>Conifers II</taxon>
        <taxon>Cupressales</taxon>
        <taxon>Taxaceae</taxon>
        <taxon>Taxus</taxon>
    </lineage>
</organism>
<evidence type="ECO:0000256" key="1">
    <source>
        <dbReference type="SAM" id="MobiDB-lite"/>
    </source>
</evidence>
<feature type="compositionally biased region" description="Basic and acidic residues" evidence="1">
    <location>
        <begin position="38"/>
        <end position="52"/>
    </location>
</feature>
<evidence type="ECO:0000313" key="2">
    <source>
        <dbReference type="EMBL" id="KAH9312533.1"/>
    </source>
</evidence>
<dbReference type="Proteomes" id="UP000824469">
    <property type="component" value="Unassembled WGS sequence"/>
</dbReference>
<feature type="non-terminal residue" evidence="2">
    <location>
        <position position="1"/>
    </location>
</feature>
<feature type="region of interest" description="Disordered" evidence="1">
    <location>
        <begin position="1"/>
        <end position="60"/>
    </location>
</feature>
<gene>
    <name evidence="2" type="ORF">KI387_027568</name>
</gene>
<protein>
    <submittedName>
        <fullName evidence="2">Uncharacterized protein</fullName>
    </submittedName>
</protein>
<accession>A0AA38FYP4</accession>
<sequence length="60" mass="6736">GEDATHSKERMGRTVHFLARAERKPSSTEIPGLSGNRTGDRREAYNTNESKKFKLGSPLY</sequence>
<name>A0AA38FYP4_TAXCH</name>